<sequence>MKGYPLISVTGSELMPAYYVRAATVVGVIAVACMKETAGQPLSGSPPSVATPEEAARMVDKQAPAPRS</sequence>
<dbReference type="PROSITE" id="PS51257">
    <property type="entry name" value="PROKAR_LIPOPROTEIN"/>
    <property type="match status" value="1"/>
</dbReference>
<dbReference type="EMBL" id="BAABCE010000009">
    <property type="protein sequence ID" value="GAA3561325.1"/>
    <property type="molecule type" value="Genomic_DNA"/>
</dbReference>
<evidence type="ECO:0000313" key="3">
    <source>
        <dbReference type="Proteomes" id="UP001500707"/>
    </source>
</evidence>
<name>A0ABP6X4F6_9ACTN</name>
<keyword evidence="3" id="KW-1185">Reference proteome</keyword>
<proteinExistence type="predicted"/>
<feature type="region of interest" description="Disordered" evidence="1">
    <location>
        <begin position="38"/>
        <end position="68"/>
    </location>
</feature>
<evidence type="ECO:0000313" key="2">
    <source>
        <dbReference type="EMBL" id="GAA3561325.1"/>
    </source>
</evidence>
<comment type="caution">
    <text evidence="2">The sequence shown here is derived from an EMBL/GenBank/DDBJ whole genome shotgun (WGS) entry which is preliminary data.</text>
</comment>
<evidence type="ECO:0000256" key="1">
    <source>
        <dbReference type="SAM" id="MobiDB-lite"/>
    </source>
</evidence>
<accession>A0ABP6X4F6</accession>
<gene>
    <name evidence="2" type="ORF">GCM10022295_49410</name>
</gene>
<protein>
    <submittedName>
        <fullName evidence="2">Uncharacterized protein</fullName>
    </submittedName>
</protein>
<organism evidence="2 3">
    <name type="scientific">Streptomyces osmaniensis</name>
    <dbReference type="NCBI Taxonomy" id="593134"/>
    <lineage>
        <taxon>Bacteria</taxon>
        <taxon>Bacillati</taxon>
        <taxon>Actinomycetota</taxon>
        <taxon>Actinomycetes</taxon>
        <taxon>Kitasatosporales</taxon>
        <taxon>Streptomycetaceae</taxon>
        <taxon>Streptomyces</taxon>
    </lineage>
</organism>
<reference evidence="3" key="1">
    <citation type="journal article" date="2019" name="Int. J. Syst. Evol. Microbiol.">
        <title>The Global Catalogue of Microorganisms (GCM) 10K type strain sequencing project: providing services to taxonomists for standard genome sequencing and annotation.</title>
        <authorList>
            <consortium name="The Broad Institute Genomics Platform"/>
            <consortium name="The Broad Institute Genome Sequencing Center for Infectious Disease"/>
            <person name="Wu L."/>
            <person name="Ma J."/>
        </authorList>
    </citation>
    <scope>NUCLEOTIDE SEQUENCE [LARGE SCALE GENOMIC DNA]</scope>
    <source>
        <strain evidence="3">JCM 17656</strain>
    </source>
</reference>
<dbReference type="Proteomes" id="UP001500707">
    <property type="component" value="Unassembled WGS sequence"/>
</dbReference>